<evidence type="ECO:0000256" key="2">
    <source>
        <dbReference type="ARBA" id="ARBA00022475"/>
    </source>
</evidence>
<dbReference type="EMBL" id="JBBPCB010000001">
    <property type="protein sequence ID" value="MEK8179024.1"/>
    <property type="molecule type" value="Genomic_DNA"/>
</dbReference>
<gene>
    <name evidence="7" type="ORF">WMW71_01615</name>
</gene>
<keyword evidence="3 6" id="KW-0812">Transmembrane</keyword>
<evidence type="ECO:0000256" key="6">
    <source>
        <dbReference type="SAM" id="Phobius"/>
    </source>
</evidence>
<comment type="caution">
    <text evidence="7">The sequence shown here is derived from an EMBL/GenBank/DDBJ whole genome shotgun (WGS) entry which is preliminary data.</text>
</comment>
<accession>A0ABU9DXA0</accession>
<sequence>MFKGKTTNLLKNNNLKNLITYGFGQGFNLLTPLLVIPYIVAICGEEGYGKIGVGMALAFFIMVFVDYGSEIVGVKQVAINRENHSELERIFATTYLAKLFLLLVMLVLSAILFCVIPYFSEEKTLFFFSLAMVVGQYINPTWFLQGIENFKWITILNILSKVIYLIGVFLFINKAEDYVYSNLIWGIGMIVAYGITWIYIVFQHSFSFSNVKKGEVVKMIKDNFSIFSSQIFVSLQMYSPIVLISFFGGNAMAGQYKIIDQIIVIFKTYILLFFNFVYPRVCYLLEKSTEEALRFWKLYNGLNLLFITVSMLMIMLFSVEIVSYFNPKEITTISNLLKLAVLIPIVQGISIPLKQLVLGANKQREYVKVTMIITLISLLIIGVVTPIYHVLGVLLALIATEIITSFIFFKTIKKSLFLRTS</sequence>
<dbReference type="RefSeq" id="WP_187659166.1">
    <property type="nucleotide sequence ID" value="NZ_JBBPCB010000001.1"/>
</dbReference>
<dbReference type="InterPro" id="IPR002797">
    <property type="entry name" value="Polysacc_synth"/>
</dbReference>
<keyword evidence="4 6" id="KW-1133">Transmembrane helix</keyword>
<evidence type="ECO:0000256" key="3">
    <source>
        <dbReference type="ARBA" id="ARBA00022692"/>
    </source>
</evidence>
<proteinExistence type="predicted"/>
<feature type="transmembrane region" description="Helical" evidence="6">
    <location>
        <begin position="223"/>
        <end position="246"/>
    </location>
</feature>
<feature type="transmembrane region" description="Helical" evidence="6">
    <location>
        <begin position="298"/>
        <end position="324"/>
    </location>
</feature>
<protein>
    <submittedName>
        <fullName evidence="7">Oligosaccharide flippase family protein</fullName>
    </submittedName>
</protein>
<evidence type="ECO:0000313" key="8">
    <source>
        <dbReference type="Proteomes" id="UP001491349"/>
    </source>
</evidence>
<dbReference type="PANTHER" id="PTHR30250:SF11">
    <property type="entry name" value="O-ANTIGEN TRANSPORTER-RELATED"/>
    <property type="match status" value="1"/>
</dbReference>
<keyword evidence="2" id="KW-1003">Cell membrane</keyword>
<name>A0ABU9DXA0_9FLAO</name>
<feature type="transmembrane region" description="Helical" evidence="6">
    <location>
        <begin position="152"/>
        <end position="172"/>
    </location>
</feature>
<dbReference type="PANTHER" id="PTHR30250">
    <property type="entry name" value="PST FAMILY PREDICTED COLANIC ACID TRANSPORTER"/>
    <property type="match status" value="1"/>
</dbReference>
<dbReference type="Proteomes" id="UP001491349">
    <property type="component" value="Unassembled WGS sequence"/>
</dbReference>
<dbReference type="InterPro" id="IPR050833">
    <property type="entry name" value="Poly_Biosynth_Transport"/>
</dbReference>
<comment type="subcellular location">
    <subcellularLocation>
        <location evidence="1">Cell membrane</location>
        <topology evidence="1">Multi-pass membrane protein</topology>
    </subcellularLocation>
</comment>
<evidence type="ECO:0000256" key="4">
    <source>
        <dbReference type="ARBA" id="ARBA00022989"/>
    </source>
</evidence>
<evidence type="ECO:0000313" key="7">
    <source>
        <dbReference type="EMBL" id="MEK8179024.1"/>
    </source>
</evidence>
<feature type="transmembrane region" description="Helical" evidence="6">
    <location>
        <begin position="258"/>
        <end position="278"/>
    </location>
</feature>
<feature type="transmembrane region" description="Helical" evidence="6">
    <location>
        <begin position="365"/>
        <end position="384"/>
    </location>
</feature>
<keyword evidence="5 6" id="KW-0472">Membrane</keyword>
<feature type="transmembrane region" description="Helical" evidence="6">
    <location>
        <begin position="178"/>
        <end position="202"/>
    </location>
</feature>
<feature type="transmembrane region" description="Helical" evidence="6">
    <location>
        <begin position="99"/>
        <end position="119"/>
    </location>
</feature>
<evidence type="ECO:0000256" key="1">
    <source>
        <dbReference type="ARBA" id="ARBA00004651"/>
    </source>
</evidence>
<keyword evidence="8" id="KW-1185">Reference proteome</keyword>
<evidence type="ECO:0000256" key="5">
    <source>
        <dbReference type="ARBA" id="ARBA00023136"/>
    </source>
</evidence>
<feature type="transmembrane region" description="Helical" evidence="6">
    <location>
        <begin position="21"/>
        <end position="41"/>
    </location>
</feature>
<feature type="transmembrane region" description="Helical" evidence="6">
    <location>
        <begin position="390"/>
        <end position="409"/>
    </location>
</feature>
<reference evidence="7 8" key="1">
    <citation type="submission" date="2024-04" db="EMBL/GenBank/DDBJ databases">
        <title>draft genome sequnece of Flavobacterium buctense JCM 30750.</title>
        <authorList>
            <person name="Kim D.-U."/>
        </authorList>
    </citation>
    <scope>NUCLEOTIDE SEQUENCE [LARGE SCALE GENOMIC DNA]</scope>
    <source>
        <strain evidence="7 8">JCM 30750</strain>
    </source>
</reference>
<organism evidence="7 8">
    <name type="scientific">Flavobacterium buctense</name>
    <dbReference type="NCBI Taxonomy" id="1648146"/>
    <lineage>
        <taxon>Bacteria</taxon>
        <taxon>Pseudomonadati</taxon>
        <taxon>Bacteroidota</taxon>
        <taxon>Flavobacteriia</taxon>
        <taxon>Flavobacteriales</taxon>
        <taxon>Flavobacteriaceae</taxon>
        <taxon>Flavobacterium</taxon>
    </lineage>
</organism>
<dbReference type="Pfam" id="PF01943">
    <property type="entry name" value="Polysacc_synt"/>
    <property type="match status" value="1"/>
</dbReference>
<feature type="transmembrane region" description="Helical" evidence="6">
    <location>
        <begin position="47"/>
        <end position="65"/>
    </location>
</feature>